<reference evidence="1 2" key="1">
    <citation type="submission" date="2024-07" db="EMBL/GenBank/DDBJ databases">
        <authorList>
            <person name="Tripathy S."/>
        </authorList>
    </citation>
    <scope>NUCLEOTIDE SEQUENCE [LARGE SCALE GENOMIC DNA]</scope>
    <source>
        <strain evidence="1 2">VB-61278_2</strain>
    </source>
</reference>
<dbReference type="Proteomes" id="UP001628874">
    <property type="component" value="Unassembled WGS sequence"/>
</dbReference>
<evidence type="ECO:0000313" key="2">
    <source>
        <dbReference type="Proteomes" id="UP001628874"/>
    </source>
</evidence>
<dbReference type="RefSeq" id="WP_038086724.1">
    <property type="nucleotide sequence ID" value="NZ_JBFQGM010000006.1"/>
</dbReference>
<dbReference type="EMBL" id="JBFQGM010000006">
    <property type="protein sequence ID" value="MFL9462372.1"/>
    <property type="molecule type" value="Genomic_DNA"/>
</dbReference>
<gene>
    <name evidence="1" type="ORF">AB0759_17295</name>
</gene>
<comment type="caution">
    <text evidence="1">The sequence shown here is derived from an EMBL/GenBank/DDBJ whole genome shotgun (WGS) entry which is preliminary data.</text>
</comment>
<proteinExistence type="predicted"/>
<name>A0ABW8WN06_9CYAN</name>
<sequence>MSSKYTEETTSDPNTATLRQQLFTLQDLQVIPLEWIARVHEAVLDLNDARIYELIAQIPTQKQPLANALKYLVDNFELEALATLTSPY</sequence>
<protein>
    <submittedName>
        <fullName evidence="1">Uncharacterized protein</fullName>
    </submittedName>
</protein>
<accession>A0ABW8WN06</accession>
<evidence type="ECO:0000313" key="1">
    <source>
        <dbReference type="EMBL" id="MFL9462372.1"/>
    </source>
</evidence>
<organism evidence="1 2">
    <name type="scientific">Scytonema tolypothrichoides VB-61278_2</name>
    <dbReference type="NCBI Taxonomy" id="3232314"/>
    <lineage>
        <taxon>Bacteria</taxon>
        <taxon>Bacillati</taxon>
        <taxon>Cyanobacteriota</taxon>
        <taxon>Cyanophyceae</taxon>
        <taxon>Nostocales</taxon>
        <taxon>Scytonemataceae</taxon>
        <taxon>Scytonema</taxon>
    </lineage>
</organism>
<keyword evidence="2" id="KW-1185">Reference proteome</keyword>